<name>A0A4P2Q4Y8_SORCE</name>
<dbReference type="InterPro" id="IPR011051">
    <property type="entry name" value="RmlC_Cupin_sf"/>
</dbReference>
<dbReference type="InterPro" id="IPR016084">
    <property type="entry name" value="Haem_Oase-like_multi-hlx"/>
</dbReference>
<gene>
    <name evidence="2" type="ORF">SOCEGT47_046210</name>
</gene>
<dbReference type="Gene3D" id="2.60.120.10">
    <property type="entry name" value="Jelly Rolls"/>
    <property type="match status" value="1"/>
</dbReference>
<dbReference type="InterPro" id="IPR014710">
    <property type="entry name" value="RmlC-like_jellyroll"/>
</dbReference>
<dbReference type="AlphaFoldDB" id="A0A4P2Q4Y8"/>
<dbReference type="EMBL" id="CP012670">
    <property type="protein sequence ID" value="AUX24088.1"/>
    <property type="molecule type" value="Genomic_DNA"/>
</dbReference>
<proteinExistence type="predicted"/>
<sequence length="355" mass="39414">MNPELNRVSVIARHELPAITTVEVDGAVFDLGEHRDFRRHAAVAGFIPERARLAVAWTRLDPGRSLAPHVHPIRSMIIVCQGAGRLLGELERPLAAGDIVLVPAGCSHGFAGSAPDGIVALSVQFEQAGLYERVEEPMVRPPAAADPLSPLRAYSQRRLEAHVRTPYFQLLRDGLLRDPRARAMFLDLLQRWSATFQRLMLLRQATCVDPSFAEGFSRHLQEEIGHDRMLVPALEEGPRCRDPIVEAAGEWFVAQMLTRDNAEKAALVHLVLEVSAHAFHSEAARAFEGEAHLAPYFSVHEEADDAHTQIGEDLLRSLAPVAHERLHAIVRDGWDMLEAMLDRMVVLIRRAAEAS</sequence>
<evidence type="ECO:0000313" key="3">
    <source>
        <dbReference type="Proteomes" id="UP000295781"/>
    </source>
</evidence>
<dbReference type="SUPFAM" id="SSF48613">
    <property type="entry name" value="Heme oxygenase-like"/>
    <property type="match status" value="1"/>
</dbReference>
<reference evidence="2 3" key="1">
    <citation type="submission" date="2015-09" db="EMBL/GenBank/DDBJ databases">
        <title>Sorangium comparison.</title>
        <authorList>
            <person name="Zaburannyi N."/>
            <person name="Bunk B."/>
            <person name="Overmann J."/>
            <person name="Mueller R."/>
        </authorList>
    </citation>
    <scope>NUCLEOTIDE SEQUENCE [LARGE SCALE GENOMIC DNA]</scope>
    <source>
        <strain evidence="2 3">So ceGT47</strain>
    </source>
</reference>
<dbReference type="RefSeq" id="WP_165373320.1">
    <property type="nucleotide sequence ID" value="NZ_CP012670.1"/>
</dbReference>
<dbReference type="Gene3D" id="1.20.910.10">
    <property type="entry name" value="Heme oxygenase-like"/>
    <property type="match status" value="1"/>
</dbReference>
<organism evidence="2 3">
    <name type="scientific">Sorangium cellulosum</name>
    <name type="common">Polyangium cellulosum</name>
    <dbReference type="NCBI Taxonomy" id="56"/>
    <lineage>
        <taxon>Bacteria</taxon>
        <taxon>Pseudomonadati</taxon>
        <taxon>Myxococcota</taxon>
        <taxon>Polyangia</taxon>
        <taxon>Polyangiales</taxon>
        <taxon>Polyangiaceae</taxon>
        <taxon>Sorangium</taxon>
    </lineage>
</organism>
<evidence type="ECO:0000313" key="2">
    <source>
        <dbReference type="EMBL" id="AUX24088.1"/>
    </source>
</evidence>
<feature type="domain" description="Cupin type-2" evidence="1">
    <location>
        <begin position="58"/>
        <end position="111"/>
    </location>
</feature>
<protein>
    <recommendedName>
        <fullName evidence="1">Cupin type-2 domain-containing protein</fullName>
    </recommendedName>
</protein>
<accession>A0A4P2Q4Y8</accession>
<dbReference type="Proteomes" id="UP000295781">
    <property type="component" value="Chromosome"/>
</dbReference>
<dbReference type="Pfam" id="PF07883">
    <property type="entry name" value="Cupin_2"/>
    <property type="match status" value="1"/>
</dbReference>
<dbReference type="InterPro" id="IPR013096">
    <property type="entry name" value="Cupin_2"/>
</dbReference>
<evidence type="ECO:0000259" key="1">
    <source>
        <dbReference type="Pfam" id="PF07883"/>
    </source>
</evidence>
<dbReference type="SUPFAM" id="SSF51182">
    <property type="entry name" value="RmlC-like cupins"/>
    <property type="match status" value="1"/>
</dbReference>